<proteinExistence type="predicted"/>
<dbReference type="EMBL" id="QZWG01000005">
    <property type="protein sequence ID" value="RZC13119.1"/>
    <property type="molecule type" value="Genomic_DNA"/>
</dbReference>
<organism evidence="1 2">
    <name type="scientific">Glycine soja</name>
    <name type="common">Wild soybean</name>
    <dbReference type="NCBI Taxonomy" id="3848"/>
    <lineage>
        <taxon>Eukaryota</taxon>
        <taxon>Viridiplantae</taxon>
        <taxon>Streptophyta</taxon>
        <taxon>Embryophyta</taxon>
        <taxon>Tracheophyta</taxon>
        <taxon>Spermatophyta</taxon>
        <taxon>Magnoliopsida</taxon>
        <taxon>eudicotyledons</taxon>
        <taxon>Gunneridae</taxon>
        <taxon>Pentapetalae</taxon>
        <taxon>rosids</taxon>
        <taxon>fabids</taxon>
        <taxon>Fabales</taxon>
        <taxon>Fabaceae</taxon>
        <taxon>Papilionoideae</taxon>
        <taxon>50 kb inversion clade</taxon>
        <taxon>NPAAA clade</taxon>
        <taxon>indigoferoid/millettioid clade</taxon>
        <taxon>Phaseoleae</taxon>
        <taxon>Glycine</taxon>
        <taxon>Glycine subgen. Soja</taxon>
    </lineage>
</organism>
<dbReference type="AlphaFoldDB" id="A0A445KQA2"/>
<protein>
    <submittedName>
        <fullName evidence="1">Citrate-binding protein</fullName>
    </submittedName>
</protein>
<name>A0A445KQA2_GLYSO</name>
<gene>
    <name evidence="1" type="ORF">D0Y65_012713</name>
</gene>
<evidence type="ECO:0000313" key="2">
    <source>
        <dbReference type="Proteomes" id="UP000289340"/>
    </source>
</evidence>
<evidence type="ECO:0000313" key="1">
    <source>
        <dbReference type="EMBL" id="RZC13119.1"/>
    </source>
</evidence>
<reference evidence="1 2" key="1">
    <citation type="submission" date="2018-09" db="EMBL/GenBank/DDBJ databases">
        <title>A high-quality reference genome of wild soybean provides a powerful tool to mine soybean genomes.</title>
        <authorList>
            <person name="Xie M."/>
            <person name="Chung C.Y.L."/>
            <person name="Li M.-W."/>
            <person name="Wong F.-L."/>
            <person name="Chan T.-F."/>
            <person name="Lam H.-M."/>
        </authorList>
    </citation>
    <scope>NUCLEOTIDE SEQUENCE [LARGE SCALE GENOMIC DNA]</scope>
    <source>
        <strain evidence="2">cv. W05</strain>
        <tissue evidence="1">Hypocotyl of etiolated seedlings</tissue>
    </source>
</reference>
<dbReference type="PANTHER" id="PTHR33681:SF4">
    <property type="entry name" value="OS12G0171100 PROTEIN"/>
    <property type="match status" value="1"/>
</dbReference>
<dbReference type="Proteomes" id="UP000289340">
    <property type="component" value="Chromosome 5"/>
</dbReference>
<keyword evidence="2" id="KW-1185">Reference proteome</keyword>
<accession>A0A445KQA2</accession>
<dbReference type="PANTHER" id="PTHR33681">
    <property type="entry name" value="BINDING PROTEIN, PUTATIVE, EXPRESSED-RELATED"/>
    <property type="match status" value="1"/>
</dbReference>
<comment type="caution">
    <text evidence="1">The sequence shown here is derived from an EMBL/GenBank/DDBJ whole genome shotgun (WGS) entry which is preliminary data.</text>
</comment>
<sequence length="128" mass="14679">MGALYQIVLLNIAMYFASVMHTTSRSMPLMPVDLTLGFTELSLNISNFKNHKPYNLPVRERYRFKNRVHKLWVHVTDKPLSPHSNTNPRSEIRTEGYDYSRGVWQFEGQGFVPKDTSGCALCKCSGHT</sequence>